<reference evidence="1" key="1">
    <citation type="submission" date="2017-09" db="EMBL/GenBank/DDBJ databases">
        <title>Polyketide synthases of a Diaporthe helianthi virulent isolate.</title>
        <authorList>
            <person name="Baroncelli R."/>
        </authorList>
    </citation>
    <scope>NUCLEOTIDE SEQUENCE [LARGE SCALE GENOMIC DNA]</scope>
    <source>
        <strain evidence="1">7/96</strain>
    </source>
</reference>
<organism evidence="1 2">
    <name type="scientific">Diaporthe helianthi</name>
    <dbReference type="NCBI Taxonomy" id="158607"/>
    <lineage>
        <taxon>Eukaryota</taxon>
        <taxon>Fungi</taxon>
        <taxon>Dikarya</taxon>
        <taxon>Ascomycota</taxon>
        <taxon>Pezizomycotina</taxon>
        <taxon>Sordariomycetes</taxon>
        <taxon>Sordariomycetidae</taxon>
        <taxon>Diaporthales</taxon>
        <taxon>Diaporthaceae</taxon>
        <taxon>Diaporthe</taxon>
    </lineage>
</organism>
<comment type="caution">
    <text evidence="1">The sequence shown here is derived from an EMBL/GenBank/DDBJ whole genome shotgun (WGS) entry which is preliminary data.</text>
</comment>
<dbReference type="EMBL" id="MAVT02001767">
    <property type="protein sequence ID" value="POS70164.1"/>
    <property type="molecule type" value="Genomic_DNA"/>
</dbReference>
<proteinExistence type="predicted"/>
<name>A0A2P5HIU4_DIAHE</name>
<dbReference type="AlphaFoldDB" id="A0A2P5HIU4"/>
<evidence type="ECO:0000313" key="2">
    <source>
        <dbReference type="Proteomes" id="UP000094444"/>
    </source>
</evidence>
<protein>
    <submittedName>
        <fullName evidence="1">Uncharacterized protein</fullName>
    </submittedName>
</protein>
<dbReference type="InParanoid" id="A0A2P5HIU4"/>
<sequence length="182" mass="20002">MFQRIAALSIATRITLETTHGHLNELQAQSHSLTKTLLQQHIGSSKPNKSRSKWTGQTNICAELDKHVDEDGYFPQMFGLSEEDPEVEDIFGPQFAARLRAPLPEQSAHKAATHTGIASAATSARITSSPKLVMDSKGCAPDLRRLTRRSACDKFFYELDSRGQARLLGADAGENVVFAVEH</sequence>
<evidence type="ECO:0000313" key="1">
    <source>
        <dbReference type="EMBL" id="POS70164.1"/>
    </source>
</evidence>
<keyword evidence="2" id="KW-1185">Reference proteome</keyword>
<gene>
    <name evidence="1" type="ORF">DHEL01_v211441</name>
</gene>
<accession>A0A2P5HIU4</accession>
<dbReference type="Proteomes" id="UP000094444">
    <property type="component" value="Unassembled WGS sequence"/>
</dbReference>